<comment type="function">
    <text evidence="8">CRISPR (clustered regularly interspaced short palindromic repeat), is an adaptive immune system that provides protection against mobile genetic elements (viruses, transposable elements and conjugative plasmids). CRISPR clusters contain spacers, sequences complementary to antecedent mobile elements, and target invading nucleic acids. CRISPR clusters are transcribed and processed into CRISPR RNA (crRNA). Acts as a dsDNA endonuclease. Involved in the integration of spacer DNA into the CRISPR cassette.</text>
</comment>
<keyword evidence="2 8" id="KW-0479">Metal-binding</keyword>
<dbReference type="GO" id="GO:0051607">
    <property type="term" value="P:defense response to virus"/>
    <property type="evidence" value="ECO:0007669"/>
    <property type="project" value="UniProtKB-UniRule"/>
</dbReference>
<dbReference type="GO" id="GO:0046872">
    <property type="term" value="F:metal ion binding"/>
    <property type="evidence" value="ECO:0007669"/>
    <property type="project" value="UniProtKB-UniRule"/>
</dbReference>
<keyword evidence="5 8" id="KW-0460">Magnesium</keyword>
<evidence type="ECO:0000256" key="4">
    <source>
        <dbReference type="ARBA" id="ARBA00022801"/>
    </source>
</evidence>
<dbReference type="EMBL" id="VOHM01000009">
    <property type="protein sequence ID" value="TWT26482.1"/>
    <property type="molecule type" value="Genomic_DNA"/>
</dbReference>
<accession>A0A5C5ULD3</accession>
<evidence type="ECO:0000313" key="9">
    <source>
        <dbReference type="EMBL" id="TWT26482.1"/>
    </source>
</evidence>
<proteinExistence type="inferred from homology"/>
<dbReference type="InterPro" id="IPR019851">
    <property type="entry name" value="CRISPR-assoc_Cas1_ECOLI"/>
</dbReference>
<dbReference type="HAMAP" id="MF_01470">
    <property type="entry name" value="Cas1"/>
    <property type="match status" value="1"/>
</dbReference>
<evidence type="ECO:0000256" key="3">
    <source>
        <dbReference type="ARBA" id="ARBA00022759"/>
    </source>
</evidence>
<dbReference type="Pfam" id="PF01867">
    <property type="entry name" value="Cas_Cas1"/>
    <property type="match status" value="2"/>
</dbReference>
<dbReference type="GO" id="GO:0003677">
    <property type="term" value="F:DNA binding"/>
    <property type="evidence" value="ECO:0007669"/>
    <property type="project" value="UniProtKB-KW"/>
</dbReference>
<protein>
    <recommendedName>
        <fullName evidence="8">CRISPR-associated endonuclease Cas1</fullName>
        <ecNumber evidence="8">3.1.-.-</ecNumber>
    </recommendedName>
</protein>
<dbReference type="GO" id="GO:0004520">
    <property type="term" value="F:DNA endonuclease activity"/>
    <property type="evidence" value="ECO:0007669"/>
    <property type="project" value="InterPro"/>
</dbReference>
<keyword evidence="6 8" id="KW-0051">Antiviral defense</keyword>
<evidence type="ECO:0000256" key="5">
    <source>
        <dbReference type="ARBA" id="ARBA00022842"/>
    </source>
</evidence>
<comment type="similarity">
    <text evidence="8">Belongs to the CRISPR-associated endonuclease Cas1 family.</text>
</comment>
<evidence type="ECO:0000256" key="1">
    <source>
        <dbReference type="ARBA" id="ARBA00022722"/>
    </source>
</evidence>
<dbReference type="InterPro" id="IPR042206">
    <property type="entry name" value="CRISPR-assoc_Cas1_C"/>
</dbReference>
<comment type="subunit">
    <text evidence="8">Homodimer, forms a heterotetramer with a Cas2 homodimer.</text>
</comment>
<evidence type="ECO:0000313" key="10">
    <source>
        <dbReference type="Proteomes" id="UP000320791"/>
    </source>
</evidence>
<dbReference type="PANTHER" id="PTHR34353:SF3">
    <property type="entry name" value="CRISPR-ASSOCIATED ENDONUCLEASE CAS1"/>
    <property type="match status" value="1"/>
</dbReference>
<dbReference type="InterPro" id="IPR033641">
    <property type="entry name" value="Cas1_I-E"/>
</dbReference>
<dbReference type="GO" id="GO:0016787">
    <property type="term" value="F:hydrolase activity"/>
    <property type="evidence" value="ECO:0007669"/>
    <property type="project" value="UniProtKB-KW"/>
</dbReference>
<evidence type="ECO:0000256" key="6">
    <source>
        <dbReference type="ARBA" id="ARBA00023118"/>
    </source>
</evidence>
<feature type="binding site" evidence="8">
    <location>
        <position position="148"/>
    </location>
    <ligand>
        <name>Mn(2+)</name>
        <dbReference type="ChEBI" id="CHEBI:29035"/>
    </ligand>
</feature>
<keyword evidence="4 8" id="KW-0378">Hydrolase</keyword>
<feature type="binding site" evidence="8">
    <location>
        <position position="215"/>
    </location>
    <ligand>
        <name>Mn(2+)</name>
        <dbReference type="ChEBI" id="CHEBI:29035"/>
    </ligand>
</feature>
<name>A0A5C5ULD3_9CORY</name>
<dbReference type="OrthoDB" id="9777847at2"/>
<gene>
    <name evidence="9" type="primary">cas1e</name>
    <name evidence="8" type="synonym">cas1</name>
    <name evidence="9" type="ORF">FRX94_05320</name>
</gene>
<evidence type="ECO:0000256" key="8">
    <source>
        <dbReference type="HAMAP-Rule" id="MF_01470"/>
    </source>
</evidence>
<dbReference type="AlphaFoldDB" id="A0A5C5ULD3"/>
<comment type="caution">
    <text evidence="9">The sequence shown here is derived from an EMBL/GenBank/DDBJ whole genome shotgun (WGS) entry which is preliminary data.</text>
</comment>
<sequence>MSKEIPGIRPSKPSELLRAEDRVSFLYLEHCTIGKSSSALTATDERGVVHIPSATLSVLMLGPGTRVTHQAMTVIADSGMSVIWVGEEGVRYYAHGRPIGRSTRLLEAQAKIVSNERLRLAAARQMYNMRFEGENVSKQTMQQLRGREGARVRKVYRESAKATGVEWNGREYEMDNFAASDPINMALSAAHTSLYGITHAAIVALGCSPGLGIIHTGHDRSFVYDVADLYKAEVTIPIAFESVQTMQDMGFMPDELPSYVRRACRNAFKQSKIVERLVTDIKHLLLPDDPVAADTGFEAEIVELWDNRRANVAGGRNYANE</sequence>
<dbReference type="GO" id="GO:0043571">
    <property type="term" value="P:maintenance of CRISPR repeat elements"/>
    <property type="evidence" value="ECO:0007669"/>
    <property type="project" value="UniProtKB-UniRule"/>
</dbReference>
<dbReference type="Gene3D" id="1.20.120.920">
    <property type="entry name" value="CRISPR-associated endonuclease Cas1, C-terminal domain"/>
    <property type="match status" value="1"/>
</dbReference>
<dbReference type="CDD" id="cd09719">
    <property type="entry name" value="Cas1_I-E"/>
    <property type="match status" value="1"/>
</dbReference>
<dbReference type="InterPro" id="IPR002729">
    <property type="entry name" value="CRISPR-assoc_Cas1"/>
</dbReference>
<feature type="binding site" evidence="8">
    <location>
        <position position="228"/>
    </location>
    <ligand>
        <name>Mn(2+)</name>
        <dbReference type="ChEBI" id="CHEBI:29035"/>
    </ligand>
</feature>
<dbReference type="Proteomes" id="UP000320791">
    <property type="component" value="Unassembled WGS sequence"/>
</dbReference>
<dbReference type="Gene3D" id="3.100.10.20">
    <property type="entry name" value="CRISPR-associated endonuclease Cas1, N-terminal domain"/>
    <property type="match status" value="1"/>
</dbReference>
<dbReference type="NCBIfam" id="TIGR03638">
    <property type="entry name" value="cas1_ECOLI"/>
    <property type="match status" value="1"/>
</dbReference>
<dbReference type="InterPro" id="IPR050646">
    <property type="entry name" value="Cas1"/>
</dbReference>
<organism evidence="9 10">
    <name type="scientific">Corynebacterium canis</name>
    <dbReference type="NCBI Taxonomy" id="679663"/>
    <lineage>
        <taxon>Bacteria</taxon>
        <taxon>Bacillati</taxon>
        <taxon>Actinomycetota</taxon>
        <taxon>Actinomycetes</taxon>
        <taxon>Mycobacteriales</taxon>
        <taxon>Corynebacteriaceae</taxon>
        <taxon>Corynebacterium</taxon>
    </lineage>
</organism>
<evidence type="ECO:0000256" key="7">
    <source>
        <dbReference type="ARBA" id="ARBA00023125"/>
    </source>
</evidence>
<keyword evidence="8" id="KW-0464">Manganese</keyword>
<keyword evidence="7 8" id="KW-0238">DNA-binding</keyword>
<keyword evidence="1 8" id="KW-0540">Nuclease</keyword>
<dbReference type="PANTHER" id="PTHR34353">
    <property type="entry name" value="CRISPR-ASSOCIATED ENDONUCLEASE CAS1 1"/>
    <property type="match status" value="1"/>
</dbReference>
<keyword evidence="3 8" id="KW-0255">Endonuclease</keyword>
<reference evidence="9 10" key="1">
    <citation type="submission" date="2019-08" db="EMBL/GenBank/DDBJ databases">
        <authorList>
            <person name="Lei W."/>
        </authorList>
    </citation>
    <scope>NUCLEOTIDE SEQUENCE [LARGE SCALE GENOMIC DNA]</scope>
    <source>
        <strain evidence="9 10">CCUG 58627</strain>
    </source>
</reference>
<comment type="cofactor">
    <cofactor evidence="8">
        <name>Mg(2+)</name>
        <dbReference type="ChEBI" id="CHEBI:18420"/>
    </cofactor>
    <cofactor evidence="8">
        <name>Mn(2+)</name>
        <dbReference type="ChEBI" id="CHEBI:29035"/>
    </cofactor>
</comment>
<dbReference type="NCBIfam" id="TIGR00287">
    <property type="entry name" value="cas1"/>
    <property type="match status" value="1"/>
</dbReference>
<keyword evidence="10" id="KW-1185">Reference proteome</keyword>
<evidence type="ECO:0000256" key="2">
    <source>
        <dbReference type="ARBA" id="ARBA00022723"/>
    </source>
</evidence>
<dbReference type="RefSeq" id="WP_146324097.1">
    <property type="nucleotide sequence ID" value="NZ_BAABLR010000074.1"/>
</dbReference>
<dbReference type="InterPro" id="IPR042211">
    <property type="entry name" value="CRISPR-assoc_Cas1_N"/>
</dbReference>
<dbReference type="EC" id="3.1.-.-" evidence="8"/>